<keyword evidence="9" id="KW-0406">Ion transport</keyword>
<keyword evidence="4" id="KW-0813">Transport</keyword>
<evidence type="ECO:0000256" key="11">
    <source>
        <dbReference type="ARBA" id="ARBA00038341"/>
    </source>
</evidence>
<feature type="domain" description="Cation/H+ exchanger transmembrane" evidence="13">
    <location>
        <begin position="8"/>
        <end position="153"/>
    </location>
</feature>
<dbReference type="EMBL" id="CM007382">
    <property type="protein sequence ID" value="ONK78299.1"/>
    <property type="molecule type" value="Genomic_DNA"/>
</dbReference>
<evidence type="ECO:0000256" key="2">
    <source>
        <dbReference type="ARBA" id="ARBA00004119"/>
    </source>
</evidence>
<accession>A0A5P1FMU6</accession>
<dbReference type="Pfam" id="PF00999">
    <property type="entry name" value="Na_H_Exchanger"/>
    <property type="match status" value="1"/>
</dbReference>
<dbReference type="InterPro" id="IPR006153">
    <property type="entry name" value="Cation/H_exchanger_TM"/>
</dbReference>
<evidence type="ECO:0000313" key="15">
    <source>
        <dbReference type="Proteomes" id="UP000243459"/>
    </source>
</evidence>
<dbReference type="GO" id="GO:0009941">
    <property type="term" value="C:chloroplast envelope"/>
    <property type="evidence" value="ECO:0007669"/>
    <property type="project" value="UniProtKB-SubCell"/>
</dbReference>
<gene>
    <name evidence="14" type="ORF">A4U43_C02F16850</name>
</gene>
<evidence type="ECO:0000256" key="8">
    <source>
        <dbReference type="ARBA" id="ARBA00022989"/>
    </source>
</evidence>
<evidence type="ECO:0000313" key="14">
    <source>
        <dbReference type="EMBL" id="ONK78299.1"/>
    </source>
</evidence>
<evidence type="ECO:0000256" key="10">
    <source>
        <dbReference type="ARBA" id="ARBA00023136"/>
    </source>
</evidence>
<dbReference type="GO" id="GO:1902600">
    <property type="term" value="P:proton transmembrane transport"/>
    <property type="evidence" value="ECO:0007669"/>
    <property type="project" value="InterPro"/>
</dbReference>
<dbReference type="PROSITE" id="PS51257">
    <property type="entry name" value="PROKAR_LIPOPROTEIN"/>
    <property type="match status" value="1"/>
</dbReference>
<reference evidence="15" key="1">
    <citation type="journal article" date="2017" name="Nat. Commun.">
        <title>The asparagus genome sheds light on the origin and evolution of a young Y chromosome.</title>
        <authorList>
            <person name="Harkess A."/>
            <person name="Zhou J."/>
            <person name="Xu C."/>
            <person name="Bowers J.E."/>
            <person name="Van der Hulst R."/>
            <person name="Ayyampalayam S."/>
            <person name="Mercati F."/>
            <person name="Riccardi P."/>
            <person name="McKain M.R."/>
            <person name="Kakrana A."/>
            <person name="Tang H."/>
            <person name="Ray J."/>
            <person name="Groenendijk J."/>
            <person name="Arikit S."/>
            <person name="Mathioni S.M."/>
            <person name="Nakano M."/>
            <person name="Shan H."/>
            <person name="Telgmann-Rauber A."/>
            <person name="Kanno A."/>
            <person name="Yue Z."/>
            <person name="Chen H."/>
            <person name="Li W."/>
            <person name="Chen Y."/>
            <person name="Xu X."/>
            <person name="Zhang Y."/>
            <person name="Luo S."/>
            <person name="Chen H."/>
            <person name="Gao J."/>
            <person name="Mao Z."/>
            <person name="Pires J.C."/>
            <person name="Luo M."/>
            <person name="Kudrna D."/>
            <person name="Wing R.A."/>
            <person name="Meyers B.C."/>
            <person name="Yi K."/>
            <person name="Kong H."/>
            <person name="Lavrijsen P."/>
            <person name="Sunseri F."/>
            <person name="Falavigna A."/>
            <person name="Ye Y."/>
            <person name="Leebens-Mack J.H."/>
            <person name="Chen G."/>
        </authorList>
    </citation>
    <scope>NUCLEOTIDE SEQUENCE [LARGE SCALE GENOMIC DNA]</scope>
    <source>
        <strain evidence="15">cv. DH0086</strain>
    </source>
</reference>
<dbReference type="GO" id="GO:0006813">
    <property type="term" value="P:potassium ion transport"/>
    <property type="evidence" value="ECO:0007669"/>
    <property type="project" value="UniProtKB-KW"/>
</dbReference>
<evidence type="ECO:0000256" key="12">
    <source>
        <dbReference type="SAM" id="Phobius"/>
    </source>
</evidence>
<evidence type="ECO:0000256" key="4">
    <source>
        <dbReference type="ARBA" id="ARBA00022448"/>
    </source>
</evidence>
<keyword evidence="7" id="KW-0630">Potassium</keyword>
<dbReference type="PANTHER" id="PTHR32468">
    <property type="entry name" value="CATION/H + ANTIPORTER"/>
    <property type="match status" value="1"/>
</dbReference>
<dbReference type="OMA" id="IGGIEDW"/>
<dbReference type="AlphaFoldDB" id="A0A5P1FMU6"/>
<keyword evidence="8 12" id="KW-1133">Transmembrane helix</keyword>
<evidence type="ECO:0000256" key="5">
    <source>
        <dbReference type="ARBA" id="ARBA00022538"/>
    </source>
</evidence>
<protein>
    <recommendedName>
        <fullName evidence="13">Cation/H+ exchanger transmembrane domain-containing protein</fullName>
    </recommendedName>
</protein>
<evidence type="ECO:0000256" key="9">
    <source>
        <dbReference type="ARBA" id="ARBA00023065"/>
    </source>
</evidence>
<keyword evidence="6 12" id="KW-0812">Transmembrane</keyword>
<evidence type="ECO:0000256" key="3">
    <source>
        <dbReference type="ARBA" id="ARBA00004141"/>
    </source>
</evidence>
<keyword evidence="10 12" id="KW-0472">Membrane</keyword>
<dbReference type="Gene3D" id="1.20.1530.20">
    <property type="match status" value="1"/>
</dbReference>
<dbReference type="PANTHER" id="PTHR32468:SF86">
    <property type="entry name" value="OS11G0123600 PROTEIN"/>
    <property type="match status" value="1"/>
</dbReference>
<comment type="subcellular location">
    <subcellularLocation>
        <location evidence="3">Membrane</location>
        <topology evidence="3">Multi-pass membrane protein</topology>
    </subcellularLocation>
    <subcellularLocation>
        <location evidence="2">Plastid</location>
        <location evidence="2">Chloroplast envelope</location>
    </subcellularLocation>
</comment>
<dbReference type="GO" id="GO:0006885">
    <property type="term" value="P:regulation of pH"/>
    <property type="evidence" value="ECO:0007669"/>
    <property type="project" value="TreeGrafter"/>
</dbReference>
<evidence type="ECO:0000256" key="6">
    <source>
        <dbReference type="ARBA" id="ARBA00022692"/>
    </source>
</evidence>
<comment type="function">
    <text evidence="1">May function as sodium-coupled metabolite transporter across the chloroplast envelope.</text>
</comment>
<dbReference type="Gramene" id="ONK78299">
    <property type="protein sequence ID" value="ONK78299"/>
    <property type="gene ID" value="A4U43_C02F16850"/>
</dbReference>
<keyword evidence="5" id="KW-0633">Potassium transport</keyword>
<feature type="transmembrane region" description="Helical" evidence="12">
    <location>
        <begin position="7"/>
        <end position="29"/>
    </location>
</feature>
<proteinExistence type="inferred from homology"/>
<evidence type="ECO:0000256" key="7">
    <source>
        <dbReference type="ARBA" id="ARBA00022958"/>
    </source>
</evidence>
<name>A0A5P1FMU6_ASPOF</name>
<dbReference type="Proteomes" id="UP000243459">
    <property type="component" value="Chromosome 2"/>
</dbReference>
<keyword evidence="15" id="KW-1185">Reference proteome</keyword>
<sequence>MVHKDGALMASLWSVLSAAVFTVSCFVIVRPAVLWVTRNTPDGEEVNELYSSGIIVGVLVSAFVADVIGTHAIFGALVYGLAVPNGTVGEAVIDKIENFVNGLLLPLFYTLSGLRTDVRTVRHGASAVKLVMVVAASAASKIGGCLMAARAYNMPSSIGGIEDWRVFDGCEGV</sequence>
<dbReference type="GO" id="GO:0016020">
    <property type="term" value="C:membrane"/>
    <property type="evidence" value="ECO:0007669"/>
    <property type="project" value="UniProtKB-SubCell"/>
</dbReference>
<dbReference type="GO" id="GO:0012505">
    <property type="term" value="C:endomembrane system"/>
    <property type="evidence" value="ECO:0007669"/>
    <property type="project" value="TreeGrafter"/>
</dbReference>
<comment type="similarity">
    <text evidence="11">Belongs to the monovalent cation:proton antiporter 2 (CPA2) transporter (TC 2.A.37) family. CHX (TC 2.A.37.4) subfamily.</text>
</comment>
<dbReference type="InterPro" id="IPR050794">
    <property type="entry name" value="CPA2_transporter"/>
</dbReference>
<dbReference type="GO" id="GO:0015297">
    <property type="term" value="F:antiporter activity"/>
    <property type="evidence" value="ECO:0007669"/>
    <property type="project" value="InterPro"/>
</dbReference>
<evidence type="ECO:0000256" key="1">
    <source>
        <dbReference type="ARBA" id="ARBA00003198"/>
    </source>
</evidence>
<organism evidence="14 15">
    <name type="scientific">Asparagus officinalis</name>
    <name type="common">Garden asparagus</name>
    <dbReference type="NCBI Taxonomy" id="4686"/>
    <lineage>
        <taxon>Eukaryota</taxon>
        <taxon>Viridiplantae</taxon>
        <taxon>Streptophyta</taxon>
        <taxon>Embryophyta</taxon>
        <taxon>Tracheophyta</taxon>
        <taxon>Spermatophyta</taxon>
        <taxon>Magnoliopsida</taxon>
        <taxon>Liliopsida</taxon>
        <taxon>Asparagales</taxon>
        <taxon>Asparagaceae</taxon>
        <taxon>Asparagoideae</taxon>
        <taxon>Asparagus</taxon>
    </lineage>
</organism>
<dbReference type="InterPro" id="IPR038770">
    <property type="entry name" value="Na+/solute_symporter_sf"/>
</dbReference>
<feature type="transmembrane region" description="Helical" evidence="12">
    <location>
        <begin position="49"/>
        <end position="68"/>
    </location>
</feature>
<evidence type="ECO:0000259" key="13">
    <source>
        <dbReference type="Pfam" id="PF00999"/>
    </source>
</evidence>